<name>A0A1Z5JEZ7_FISSO</name>
<dbReference type="Proteomes" id="UP000198406">
    <property type="component" value="Unassembled WGS sequence"/>
</dbReference>
<keyword evidence="3" id="KW-0732">Signal</keyword>
<evidence type="ECO:0008006" key="8">
    <source>
        <dbReference type="Google" id="ProtNLM"/>
    </source>
</evidence>
<feature type="signal peptide" evidence="3">
    <location>
        <begin position="1"/>
        <end position="21"/>
    </location>
</feature>
<feature type="domain" description="NAD-dependent epimerase/dehydratase" evidence="4">
    <location>
        <begin position="450"/>
        <end position="619"/>
    </location>
</feature>
<evidence type="ECO:0000313" key="7">
    <source>
        <dbReference type="Proteomes" id="UP000198406"/>
    </source>
</evidence>
<evidence type="ECO:0000256" key="1">
    <source>
        <dbReference type="ARBA" id="ARBA00022857"/>
    </source>
</evidence>
<dbReference type="Gene3D" id="3.40.50.11550">
    <property type="match status" value="1"/>
</dbReference>
<keyword evidence="2" id="KW-0119">Carbohydrate metabolism</keyword>
<dbReference type="Gene3D" id="3.90.25.10">
    <property type="entry name" value="UDP-galactose 4-epimerase, domain 1"/>
    <property type="match status" value="1"/>
</dbReference>
<keyword evidence="1" id="KW-0521">NADP</keyword>
<reference evidence="6 7" key="1">
    <citation type="journal article" date="2015" name="Plant Cell">
        <title>Oil accumulation by the oleaginous diatom Fistulifera solaris as revealed by the genome and transcriptome.</title>
        <authorList>
            <person name="Tanaka T."/>
            <person name="Maeda Y."/>
            <person name="Veluchamy A."/>
            <person name="Tanaka M."/>
            <person name="Abida H."/>
            <person name="Marechal E."/>
            <person name="Bowler C."/>
            <person name="Muto M."/>
            <person name="Sunaga Y."/>
            <person name="Tanaka M."/>
            <person name="Yoshino T."/>
            <person name="Taniguchi T."/>
            <person name="Fukuda Y."/>
            <person name="Nemoto M."/>
            <person name="Matsumoto M."/>
            <person name="Wong P.S."/>
            <person name="Aburatani S."/>
            <person name="Fujibuchi W."/>
        </authorList>
    </citation>
    <scope>NUCLEOTIDE SEQUENCE [LARGE SCALE GENOMIC DNA]</scope>
    <source>
        <strain evidence="6 7">JPCC DA0580</strain>
    </source>
</reference>
<dbReference type="InterPro" id="IPR036291">
    <property type="entry name" value="NAD(P)-bd_dom_sf"/>
</dbReference>
<dbReference type="EMBL" id="BDSP01000053">
    <property type="protein sequence ID" value="GAX12575.1"/>
    <property type="molecule type" value="Genomic_DNA"/>
</dbReference>
<dbReference type="InterPro" id="IPR007314">
    <property type="entry name" value="Cofac_haem-bd_dom"/>
</dbReference>
<proteinExistence type="predicted"/>
<dbReference type="SUPFAM" id="SSF159501">
    <property type="entry name" value="EreA/ChaN-like"/>
    <property type="match status" value="1"/>
</dbReference>
<keyword evidence="7" id="KW-1185">Reference proteome</keyword>
<dbReference type="AlphaFoldDB" id="A0A1Z5JEZ7"/>
<feature type="chain" id="PRO_5012961460" description="Haem-binding uptake Tiki superfamily ChaN domain-containing protein" evidence="3">
    <location>
        <begin position="22"/>
        <end position="780"/>
    </location>
</feature>
<dbReference type="InterPro" id="IPR001509">
    <property type="entry name" value="Epimerase_deHydtase"/>
</dbReference>
<dbReference type="PANTHER" id="PTHR43103">
    <property type="entry name" value="NUCLEOSIDE-DIPHOSPHATE-SUGAR EPIMERASE"/>
    <property type="match status" value="1"/>
</dbReference>
<feature type="domain" description="Haem-binding uptake Tiki superfamily ChaN" evidence="5">
    <location>
        <begin position="94"/>
        <end position="311"/>
    </location>
</feature>
<dbReference type="Pfam" id="PF01370">
    <property type="entry name" value="Epimerase"/>
    <property type="match status" value="1"/>
</dbReference>
<gene>
    <name evidence="6" type="ORF">FisN_13Lh027</name>
</gene>
<evidence type="ECO:0000256" key="2">
    <source>
        <dbReference type="ARBA" id="ARBA00023277"/>
    </source>
</evidence>
<dbReference type="CDD" id="cd14727">
    <property type="entry name" value="ChanN-like"/>
    <property type="match status" value="1"/>
</dbReference>
<protein>
    <recommendedName>
        <fullName evidence="8">Haem-binding uptake Tiki superfamily ChaN domain-containing protein</fullName>
    </recommendedName>
</protein>
<evidence type="ECO:0000259" key="5">
    <source>
        <dbReference type="Pfam" id="PF04187"/>
    </source>
</evidence>
<accession>A0A1Z5JEZ7</accession>
<dbReference type="OrthoDB" id="206244at2759"/>
<dbReference type="SUPFAM" id="SSF51735">
    <property type="entry name" value="NAD(P)-binding Rossmann-fold domains"/>
    <property type="match status" value="1"/>
</dbReference>
<dbReference type="Gene3D" id="3.40.50.720">
    <property type="entry name" value="NAD(P)-binding Rossmann-like Domain"/>
    <property type="match status" value="1"/>
</dbReference>
<dbReference type="InParanoid" id="A0A1Z5JEZ7"/>
<sequence>MKFTTRYTVLLTIILPCCLHALQINSHKRRQLLQNVVLGAGSGFFPVSKSAKARNTFTAYQVCPDATSALSPTLGVVQPDQFLRSISSISSGALWLGEHHNAARDHNLQALLVESLHQNRKGPLAIGLEQVQIQFQPILDEFVAGNLSLEQLRQGVEWNTRWNWSFDTYAPVFRLAQQRGIPLVALNVNSEDLALVEKDGLPGLPKDRLKEYIIDRPAFASFARGLQYATYVDYVIRPSFELHQSMGLLKHTMSGEKLDQEMSFRNFFSGRILWDQSMASRAYMWTRANKGGLLVGLVGADHVKFQNGIPGRYAQLAGTEQTTVSVLLNPTLIDTRPSGSVALVPGADSADQPDRLTLQLRYLKENVDWSSAPAEQLRSEESTGGVLPLADYLLNQLFVCTKSVYSGSERISRNDANSSSVQSSSKIFSRLLSPVAFDPATTFSLKMAHVLIIGASSWIAQKLVDSLIQNGGFGNHRVAHLTLADVTEPGIPPESNNMSINAQSVDMTNSSHMSALFESMPHFIFNLTAMTDRVEADVEVGYAEVLEGSLLLLDTMRKLGDYKPRLVFASSVNCCHPLEIVASQANTSSASDATQRAFEELLEDSTRKGVLTATSIRLPIIVIRPDTSDSVTFSYVSNVLRDPWHGKEAEFPFSDSSLITIASSRAAVGFLLHAAVYEPVLPTDRILTMPGLLLTVREMISTLERVAGREVVQLVRYASNSVDGEYASKLSAQRIETERAHELGFRSDESLESILIQYANEEHLPIMSNKEDVLVIDHDK</sequence>
<dbReference type="Pfam" id="PF04187">
    <property type="entry name" value="Cofac_haem_bdg"/>
    <property type="match status" value="1"/>
</dbReference>
<evidence type="ECO:0000259" key="4">
    <source>
        <dbReference type="Pfam" id="PF01370"/>
    </source>
</evidence>
<organism evidence="6 7">
    <name type="scientific">Fistulifera solaris</name>
    <name type="common">Oleaginous diatom</name>
    <dbReference type="NCBI Taxonomy" id="1519565"/>
    <lineage>
        <taxon>Eukaryota</taxon>
        <taxon>Sar</taxon>
        <taxon>Stramenopiles</taxon>
        <taxon>Ochrophyta</taxon>
        <taxon>Bacillariophyta</taxon>
        <taxon>Bacillariophyceae</taxon>
        <taxon>Bacillariophycidae</taxon>
        <taxon>Naviculales</taxon>
        <taxon>Naviculaceae</taxon>
        <taxon>Fistulifera</taxon>
    </lineage>
</organism>
<evidence type="ECO:0000313" key="6">
    <source>
        <dbReference type="EMBL" id="GAX12575.1"/>
    </source>
</evidence>
<evidence type="ECO:0000256" key="3">
    <source>
        <dbReference type="SAM" id="SignalP"/>
    </source>
</evidence>
<comment type="caution">
    <text evidence="6">The sequence shown here is derived from an EMBL/GenBank/DDBJ whole genome shotgun (WGS) entry which is preliminary data.</text>
</comment>
<dbReference type="PANTHER" id="PTHR43103:SF3">
    <property type="entry name" value="ADP-L-GLYCERO-D-MANNO-HEPTOSE-6-EPIMERASE"/>
    <property type="match status" value="1"/>
</dbReference>